<dbReference type="Proteomes" id="UP000828941">
    <property type="component" value="Chromosome 12"/>
</dbReference>
<protein>
    <submittedName>
        <fullName evidence="1">Uncharacterized protein</fullName>
    </submittedName>
</protein>
<keyword evidence="2" id="KW-1185">Reference proteome</keyword>
<dbReference type="EMBL" id="CM039437">
    <property type="protein sequence ID" value="KAI4307924.1"/>
    <property type="molecule type" value="Genomic_DNA"/>
</dbReference>
<accession>A0ACB9LDU0</accession>
<organism evidence="1 2">
    <name type="scientific">Bauhinia variegata</name>
    <name type="common">Purple orchid tree</name>
    <name type="synonym">Phanera variegata</name>
    <dbReference type="NCBI Taxonomy" id="167791"/>
    <lineage>
        <taxon>Eukaryota</taxon>
        <taxon>Viridiplantae</taxon>
        <taxon>Streptophyta</taxon>
        <taxon>Embryophyta</taxon>
        <taxon>Tracheophyta</taxon>
        <taxon>Spermatophyta</taxon>
        <taxon>Magnoliopsida</taxon>
        <taxon>eudicotyledons</taxon>
        <taxon>Gunneridae</taxon>
        <taxon>Pentapetalae</taxon>
        <taxon>rosids</taxon>
        <taxon>fabids</taxon>
        <taxon>Fabales</taxon>
        <taxon>Fabaceae</taxon>
        <taxon>Cercidoideae</taxon>
        <taxon>Cercideae</taxon>
        <taxon>Bauhiniinae</taxon>
        <taxon>Bauhinia</taxon>
    </lineage>
</organism>
<evidence type="ECO:0000313" key="2">
    <source>
        <dbReference type="Proteomes" id="UP000828941"/>
    </source>
</evidence>
<comment type="caution">
    <text evidence="1">The sequence shown here is derived from an EMBL/GenBank/DDBJ whole genome shotgun (WGS) entry which is preliminary data.</text>
</comment>
<reference evidence="1 2" key="1">
    <citation type="journal article" date="2022" name="DNA Res.">
        <title>Chromosomal-level genome assembly of the orchid tree Bauhinia variegata (Leguminosae; Cercidoideae) supports the allotetraploid origin hypothesis of Bauhinia.</title>
        <authorList>
            <person name="Zhong Y."/>
            <person name="Chen Y."/>
            <person name="Zheng D."/>
            <person name="Pang J."/>
            <person name="Liu Y."/>
            <person name="Luo S."/>
            <person name="Meng S."/>
            <person name="Qian L."/>
            <person name="Wei D."/>
            <person name="Dai S."/>
            <person name="Zhou R."/>
        </authorList>
    </citation>
    <scope>NUCLEOTIDE SEQUENCE [LARGE SCALE GENOMIC DNA]</scope>
    <source>
        <strain evidence="1">BV-YZ2020</strain>
    </source>
</reference>
<sequence length="843" mass="96342">MWLVELCLAGVLLLLYYILLIIIKWRNPKCNGVLPPGSMGLPLIGETLQLLTPSHSLDMHLHACLDLFIVKFVVRFGPIFKTSLVGRPIVMSTDAEFNNYIFQQEGKSVDMWYLDAVSKVLDLEGQGRGYTTLSVHKYMRSLALSYIGVDNIRQNFLPHLEDMVHKTLHNWSSHHSVDLRSSASEMISNFTSKLLFSYDDNDKAQVEKLGEMLTRFFDGFLSFPVNIPGTGHYKCLKEGKKVISILRKVVQDRRRRRRKNLSEKPRDLLDQALNDMITYDFLTEDLVAGILLGLTIGGIETLTSTITITVKLISEHPLVLEQLIAENEAILKNRDKSCTSLTWDEYRSSMAFTSQVIKQSLRFGNVFPGLMRKTSKDIQVRGYTIPTGWNIMIVTSALHMNPETYQDPLSFNPWRWKDLDSHTISKNFRPFGGGIRRCVGEEYSKVFLAIFLHVLVTKYRFGPIFKTSVVGRPIVVSADPEFNNYIFQQEMKSVDMWYLDTFSKVFDLEGEGRVHTIHSVHKYIRSLVLSYIGVDNIRQNLLPYLEDMVHKTLHNWSCQESVEVRSSTSEMIFNCTSKLLFSYDDIDKSQDDKLGEMLARFFDGFLSFPVNIPGTAYYKCLKEGKKAFSIIQKLVQDRRGQQNLSEKPRDLLDQALKDMTTNDFLTENVVVYILLGITVGAIESLSSAITVAVKLISEHPLVLEQLIAENEAILNNRDKSCTSLTWDEYRSSMAFTSQVMNESLRFGNVVPGLLRKTSKDIQVKGYTIPAGWIIMIVTSALHMNPETYQDPLSFNPWRWKDLDSHTISKNFRPFGGGVRRCVGEEYGKVFLAIFLHVLVTKYR</sequence>
<evidence type="ECO:0000313" key="1">
    <source>
        <dbReference type="EMBL" id="KAI4307924.1"/>
    </source>
</evidence>
<name>A0ACB9LDU0_BAUVA</name>
<gene>
    <name evidence="1" type="ORF">L6164_031049</name>
</gene>
<proteinExistence type="predicted"/>